<dbReference type="PANTHER" id="PTHR43081:SF1">
    <property type="entry name" value="ADENYLATE CYCLASE, TERMINAL-DIFFERENTIATION SPECIFIC"/>
    <property type="match status" value="1"/>
</dbReference>
<dbReference type="Gene3D" id="3.30.70.1230">
    <property type="entry name" value="Nucleotide cyclase"/>
    <property type="match status" value="1"/>
</dbReference>
<name>A0A512JBX4_9HYPH</name>
<dbReference type="SMART" id="SM01080">
    <property type="entry name" value="CHASE2"/>
    <property type="match status" value="1"/>
</dbReference>
<keyword evidence="6" id="KW-1185">Reference proteome</keyword>
<dbReference type="CDD" id="cd07302">
    <property type="entry name" value="CHD"/>
    <property type="match status" value="1"/>
</dbReference>
<organism evidence="3 5">
    <name type="scientific">Methylobacterium oxalidis</name>
    <dbReference type="NCBI Taxonomy" id="944322"/>
    <lineage>
        <taxon>Bacteria</taxon>
        <taxon>Pseudomonadati</taxon>
        <taxon>Pseudomonadota</taxon>
        <taxon>Alphaproteobacteria</taxon>
        <taxon>Hyphomicrobiales</taxon>
        <taxon>Methylobacteriaceae</taxon>
        <taxon>Methylobacterium</taxon>
    </lineage>
</organism>
<evidence type="ECO:0000259" key="2">
    <source>
        <dbReference type="PROSITE" id="PS50125"/>
    </source>
</evidence>
<feature type="domain" description="Guanylate cyclase" evidence="2">
    <location>
        <begin position="485"/>
        <end position="625"/>
    </location>
</feature>
<dbReference type="EMBL" id="BJZU01000154">
    <property type="protein sequence ID" value="GEP07447.1"/>
    <property type="molecule type" value="Genomic_DNA"/>
</dbReference>
<sequence length="753" mass="80851">MRPAGRTGAPAALARAPGPRRGLAARIGLDRIIATGVLVLFVLLRLWDPPLVETLRLRTFDTFQILRPRPVTLRPVAIVDIDEDSIRALGQWPWARTRVADLVRRLSEAGAAAIAFDAVFPEPDRLSPALVAESVAGLDPESRERLARLPSNDRIFAEAVAGGRVILGQTALAQPSGNDAALPETGFAQLGPDASAHIAHFPGLLRNVPELERAAAGRGLFTIVPERDGIVRRVPLVLVAEGRMVPALSLEILRVLTGSGAVMLRSDEAGVSGAALPGFEVPTDASGAVWLHFNHHDPARFIPARAVLDGSFDWERVAQKIVLIGTSAIGLLDNKTTPVDRTIPGVEVHAQVLESVLTRATLSYPSYAVVVEVLLAVAVSAGIIAFAPVLGAAWLLLLGAVVAVFIAAISWFRFTELGILLDPTFPLGASLGVYAVLVFTNYTREQVGRQRIRSAFSQYLSPALVDELAASPEKLRLGGEERCLTIMFSDVRGFTSISEFYRADPAGLTALMNRFLTPLTDAIIGRRGTIDKYMGDAIMAFWNAPLDDPDQEANACAAALEMIARMNALNVVRRGEAEAGGFPVLPLEVGIGINTGQCVVGNMGSAQRFDYSVLGDTVNLASRLEGQSKTYGVRIILGDATAAAVADRFALLEIDRIRVKGKALPETISALLGGEVLRASETFRKLAAAHAGLLAAYRGRDWHEARRRIETCRVLGADHRLGALYDLYASRVAGFEREPPPEDWTGVHVAETK</sequence>
<comment type="caution">
    <text evidence="3">The sequence shown here is derived from an EMBL/GenBank/DDBJ whole genome shotgun (WGS) entry which is preliminary data.</text>
</comment>
<feature type="transmembrane region" description="Helical" evidence="1">
    <location>
        <begin position="364"/>
        <end position="386"/>
    </location>
</feature>
<dbReference type="Proteomes" id="UP000321960">
    <property type="component" value="Unassembled WGS sequence"/>
</dbReference>
<reference evidence="6" key="2">
    <citation type="journal article" date="2019" name="Int. J. Syst. Evol. Microbiol.">
        <title>The Global Catalogue of Microorganisms (GCM) 10K type strain sequencing project: providing services to taxonomists for standard genome sequencing and annotation.</title>
        <authorList>
            <consortium name="The Broad Institute Genomics Platform"/>
            <consortium name="The Broad Institute Genome Sequencing Center for Infectious Disease"/>
            <person name="Wu L."/>
            <person name="Ma J."/>
        </authorList>
    </citation>
    <scope>NUCLEOTIDE SEQUENCE [LARGE SCALE GENOMIC DNA]</scope>
    <source>
        <strain evidence="6">NBRC 107715</strain>
    </source>
</reference>
<dbReference type="PANTHER" id="PTHR43081">
    <property type="entry name" value="ADENYLATE CYCLASE, TERMINAL-DIFFERENTIATION SPECIFIC-RELATED"/>
    <property type="match status" value="1"/>
</dbReference>
<evidence type="ECO:0000313" key="3">
    <source>
        <dbReference type="EMBL" id="GEP07447.1"/>
    </source>
</evidence>
<dbReference type="Proteomes" id="UP001156856">
    <property type="component" value="Unassembled WGS sequence"/>
</dbReference>
<dbReference type="EMBL" id="BSPK01000027">
    <property type="protein sequence ID" value="GLS63828.1"/>
    <property type="molecule type" value="Genomic_DNA"/>
</dbReference>
<reference evidence="4" key="4">
    <citation type="submission" date="2023-01" db="EMBL/GenBank/DDBJ databases">
        <title>Draft genome sequence of Methylobacterium oxalidis strain NBRC 107715.</title>
        <authorList>
            <person name="Sun Q."/>
            <person name="Mori K."/>
        </authorList>
    </citation>
    <scope>NUCLEOTIDE SEQUENCE</scope>
    <source>
        <strain evidence="4">NBRC 107715</strain>
    </source>
</reference>
<evidence type="ECO:0000313" key="5">
    <source>
        <dbReference type="Proteomes" id="UP000321960"/>
    </source>
</evidence>
<dbReference type="GO" id="GO:0004016">
    <property type="term" value="F:adenylate cyclase activity"/>
    <property type="evidence" value="ECO:0007669"/>
    <property type="project" value="UniProtKB-ARBA"/>
</dbReference>
<dbReference type="GO" id="GO:0035556">
    <property type="term" value="P:intracellular signal transduction"/>
    <property type="evidence" value="ECO:0007669"/>
    <property type="project" value="InterPro"/>
</dbReference>
<dbReference type="SUPFAM" id="SSF55073">
    <property type="entry name" value="Nucleotide cyclase"/>
    <property type="match status" value="1"/>
</dbReference>
<keyword evidence="1" id="KW-0812">Transmembrane</keyword>
<protein>
    <submittedName>
        <fullName evidence="3">Guanylate cyclase</fullName>
    </submittedName>
</protein>
<dbReference type="Pfam" id="PF05226">
    <property type="entry name" value="CHASE2"/>
    <property type="match status" value="1"/>
</dbReference>
<dbReference type="InterPro" id="IPR029787">
    <property type="entry name" value="Nucleotide_cyclase"/>
</dbReference>
<dbReference type="OrthoDB" id="9789782at2"/>
<dbReference type="AlphaFoldDB" id="A0A512JBX4"/>
<accession>A0A512JBX4</accession>
<dbReference type="GO" id="GO:0006171">
    <property type="term" value="P:cAMP biosynthetic process"/>
    <property type="evidence" value="ECO:0007669"/>
    <property type="project" value="TreeGrafter"/>
</dbReference>
<dbReference type="Pfam" id="PF00211">
    <property type="entry name" value="Guanylate_cyc"/>
    <property type="match status" value="1"/>
</dbReference>
<evidence type="ECO:0000313" key="4">
    <source>
        <dbReference type="EMBL" id="GLS63828.1"/>
    </source>
</evidence>
<evidence type="ECO:0000313" key="6">
    <source>
        <dbReference type="Proteomes" id="UP001156856"/>
    </source>
</evidence>
<dbReference type="InterPro" id="IPR050697">
    <property type="entry name" value="Adenylyl/Guanylyl_Cyclase_3/4"/>
</dbReference>
<feature type="transmembrane region" description="Helical" evidence="1">
    <location>
        <begin position="424"/>
        <end position="443"/>
    </location>
</feature>
<reference evidence="3 5" key="3">
    <citation type="submission" date="2019-07" db="EMBL/GenBank/DDBJ databases">
        <title>Whole genome shotgun sequence of Methylobacterium oxalidis NBRC 107715.</title>
        <authorList>
            <person name="Hosoyama A."/>
            <person name="Uohara A."/>
            <person name="Ohji S."/>
            <person name="Ichikawa N."/>
        </authorList>
    </citation>
    <scope>NUCLEOTIDE SEQUENCE [LARGE SCALE GENOMIC DNA]</scope>
    <source>
        <strain evidence="3 5">NBRC 107715</strain>
    </source>
</reference>
<keyword evidence="1" id="KW-0472">Membrane</keyword>
<dbReference type="SMART" id="SM00044">
    <property type="entry name" value="CYCc"/>
    <property type="match status" value="1"/>
</dbReference>
<reference evidence="4" key="1">
    <citation type="journal article" date="2014" name="Int. J. Syst. Evol. Microbiol.">
        <title>Complete genome of a new Firmicutes species belonging to the dominant human colonic microbiota ('Ruminococcus bicirculans') reveals two chromosomes and a selective capacity to utilize plant glucans.</title>
        <authorList>
            <consortium name="NISC Comparative Sequencing Program"/>
            <person name="Wegmann U."/>
            <person name="Louis P."/>
            <person name="Goesmann A."/>
            <person name="Henrissat B."/>
            <person name="Duncan S.H."/>
            <person name="Flint H.J."/>
        </authorList>
    </citation>
    <scope>NUCLEOTIDE SEQUENCE</scope>
    <source>
        <strain evidence="4">NBRC 107715</strain>
    </source>
</reference>
<gene>
    <name evidence="4" type="ORF">GCM10007888_22090</name>
    <name evidence="3" type="ORF">MOX02_54850</name>
</gene>
<dbReference type="InterPro" id="IPR001054">
    <property type="entry name" value="A/G_cyclase"/>
</dbReference>
<proteinExistence type="predicted"/>
<dbReference type="InterPro" id="IPR007890">
    <property type="entry name" value="CHASE2"/>
</dbReference>
<feature type="transmembrane region" description="Helical" evidence="1">
    <location>
        <begin position="393"/>
        <end position="412"/>
    </location>
</feature>
<dbReference type="PROSITE" id="PS50125">
    <property type="entry name" value="GUANYLATE_CYCLASE_2"/>
    <property type="match status" value="1"/>
</dbReference>
<keyword evidence="1" id="KW-1133">Transmembrane helix</keyword>
<dbReference type="RefSeq" id="WP_147028897.1">
    <property type="nucleotide sequence ID" value="NZ_BJZU01000154.1"/>
</dbReference>
<evidence type="ECO:0000256" key="1">
    <source>
        <dbReference type="SAM" id="Phobius"/>
    </source>
</evidence>